<proteinExistence type="predicted"/>
<name>A0A1B2LQF8_AERSS</name>
<reference evidence="1" key="1">
    <citation type="journal article" date="2016" name="FEMS Microbiol. Lett.">
        <title>Aeromonas salmonicida subsp. salmonicida strains isolated from Chinese freshwater fish contain a novel genomic island and possible regional-specific mobile genetic elements profiles.</title>
        <authorList>
            <person name="Long M."/>
            <person name="Nielsen T.K."/>
            <person name="Leisner J.J."/>
            <person name="Hansen L.H."/>
            <person name="Shen Z.X."/>
            <person name="Zhang Q.Q."/>
            <person name="Li A."/>
        </authorList>
    </citation>
    <scope>NUCLEOTIDE SEQUENCE</scope>
    <source>
        <strain evidence="1">BG</strain>
    </source>
</reference>
<sequence length="212" mass="23389">MSEHTKGLLSTFEVGNNGNLALGSEDKTSLLTIVDEDGTDFAALYHAADAKRLAACWNLLHEFDTEAIEAGTFADFIGQQVYLHEIENANSGELRLSDVSMQLMTAGFAGKMKANAAENYMEFDLLHPETGHITLTVQRAEGLTPAQKLTAMTKQRDVLLSVLDWTDEQIMEFISTAFRHAQIKGDFELSDVRDALNMIKARAMSNLEGEQS</sequence>
<accession>A0A1B2LQF8</accession>
<evidence type="ECO:0000313" key="1">
    <source>
        <dbReference type="EMBL" id="AOA33817.1"/>
    </source>
</evidence>
<dbReference type="AlphaFoldDB" id="A0A1B2LQF8"/>
<organism evidence="1">
    <name type="scientific">Aeromonas salmonicida subsp. salmonicida</name>
    <dbReference type="NCBI Taxonomy" id="29491"/>
    <lineage>
        <taxon>Bacteria</taxon>
        <taxon>Pseudomonadati</taxon>
        <taxon>Pseudomonadota</taxon>
        <taxon>Gammaproteobacteria</taxon>
        <taxon>Aeromonadales</taxon>
        <taxon>Aeromonadaceae</taxon>
        <taxon>Aeromonas</taxon>
    </lineage>
</organism>
<protein>
    <submittedName>
        <fullName evidence="1">Uncharacterized protein</fullName>
    </submittedName>
</protein>
<dbReference type="EMBL" id="KU923576">
    <property type="protein sequence ID" value="AOA33817.1"/>
    <property type="molecule type" value="Genomic_DNA"/>
</dbReference>